<proteinExistence type="predicted"/>
<sequence length="64" mass="7246">MSEHPELPVPPEWTTLPEARRWIALRFPQRAANDVTLSAGGRKRSALIGGLMWEPLWEDLGLKP</sequence>
<reference evidence="1" key="1">
    <citation type="journal article" date="2014" name="Int. J. Syst. Evol. Microbiol.">
        <title>Complete genome sequence of Corynebacterium casei LMG S-19264T (=DSM 44701T), isolated from a smear-ripened cheese.</title>
        <authorList>
            <consortium name="US DOE Joint Genome Institute (JGI-PGF)"/>
            <person name="Walter F."/>
            <person name="Albersmeier A."/>
            <person name="Kalinowski J."/>
            <person name="Ruckert C."/>
        </authorList>
    </citation>
    <scope>NUCLEOTIDE SEQUENCE</scope>
    <source>
        <strain evidence="1">CGMCC 1.3617</strain>
    </source>
</reference>
<accession>A0A917NMA1</accession>
<dbReference type="AlphaFoldDB" id="A0A917NMA1"/>
<dbReference type="EMBL" id="BMKW01000003">
    <property type="protein sequence ID" value="GGJ10727.1"/>
    <property type="molecule type" value="Genomic_DNA"/>
</dbReference>
<protein>
    <submittedName>
        <fullName evidence="1">Uncharacterized protein</fullName>
    </submittedName>
</protein>
<gene>
    <name evidence="1" type="ORF">GCM10011320_17300</name>
</gene>
<reference evidence="1" key="2">
    <citation type="submission" date="2020-09" db="EMBL/GenBank/DDBJ databases">
        <authorList>
            <person name="Sun Q."/>
            <person name="Zhou Y."/>
        </authorList>
    </citation>
    <scope>NUCLEOTIDE SEQUENCE</scope>
    <source>
        <strain evidence="1">CGMCC 1.3617</strain>
    </source>
</reference>
<dbReference type="RefSeq" id="WP_188966621.1">
    <property type="nucleotide sequence ID" value="NZ_BMKW01000003.1"/>
</dbReference>
<dbReference type="Proteomes" id="UP000661507">
    <property type="component" value="Unassembled WGS sequence"/>
</dbReference>
<evidence type="ECO:0000313" key="1">
    <source>
        <dbReference type="EMBL" id="GGJ10727.1"/>
    </source>
</evidence>
<comment type="caution">
    <text evidence="1">The sequence shown here is derived from an EMBL/GenBank/DDBJ whole genome shotgun (WGS) entry which is preliminary data.</text>
</comment>
<evidence type="ECO:0000313" key="2">
    <source>
        <dbReference type="Proteomes" id="UP000661507"/>
    </source>
</evidence>
<keyword evidence="2" id="KW-1185">Reference proteome</keyword>
<organism evidence="1 2">
    <name type="scientific">Neoroseomonas lacus</name>
    <dbReference type="NCBI Taxonomy" id="287609"/>
    <lineage>
        <taxon>Bacteria</taxon>
        <taxon>Pseudomonadati</taxon>
        <taxon>Pseudomonadota</taxon>
        <taxon>Alphaproteobacteria</taxon>
        <taxon>Acetobacterales</taxon>
        <taxon>Acetobacteraceae</taxon>
        <taxon>Neoroseomonas</taxon>
    </lineage>
</organism>
<name>A0A917NMA1_9PROT</name>